<reference evidence="6 7" key="2">
    <citation type="journal article" date="2010" name="Nucleic Acids Res.">
        <title>BeetleBase in 2010: revisions to provide comprehensive genomic information for Tribolium castaneum.</title>
        <authorList>
            <person name="Kim H.S."/>
            <person name="Murphy T."/>
            <person name="Xia J."/>
            <person name="Caragea D."/>
            <person name="Park Y."/>
            <person name="Beeman R.W."/>
            <person name="Lorenzen M.D."/>
            <person name="Butcher S."/>
            <person name="Manak J.R."/>
            <person name="Brown S.J."/>
        </authorList>
    </citation>
    <scope>GENOME REANNOTATION</scope>
    <source>
        <strain evidence="6 7">Georgia GA2</strain>
    </source>
</reference>
<dbReference type="GO" id="GO:0032934">
    <property type="term" value="F:sterol binding"/>
    <property type="evidence" value="ECO:0000318"/>
    <property type="project" value="GO_Central"/>
</dbReference>
<dbReference type="SUPFAM" id="SSF81296">
    <property type="entry name" value="E set domains"/>
    <property type="match status" value="1"/>
</dbReference>
<proteinExistence type="inferred from homology"/>
<dbReference type="Gene3D" id="2.60.40.770">
    <property type="match status" value="1"/>
</dbReference>
<accession>D2A0I8</accession>
<name>D2A0I8_TRICA</name>
<evidence type="ECO:0000313" key="7">
    <source>
        <dbReference type="Proteomes" id="UP000007266"/>
    </source>
</evidence>
<dbReference type="EMBL" id="KQ971338">
    <property type="protein sequence ID" value="EFA02815.1"/>
    <property type="molecule type" value="Genomic_DNA"/>
</dbReference>
<keyword evidence="4" id="KW-0732">Signal</keyword>
<evidence type="ECO:0000313" key="6">
    <source>
        <dbReference type="EMBL" id="EFA02815.1"/>
    </source>
</evidence>
<sequence length="157" mass="17772">MAKFMLICYVILLFAGVINSEIIAFENCEDSDDSVCEVKEVRVEPCKEAKSKKPCKFKSGTNATIEFDYVCHFDTDKLLNQAYSVTSLLDLPLIGMDRDGCKSAQCPMKSGDTGVYKHQLHISPAFPLLNYNVKWRLWDAHDGKKGCCFTFKIKLVR</sequence>
<dbReference type="STRING" id="7070.D2A0I8"/>
<dbReference type="PANTHER" id="PTHR11306">
    <property type="entry name" value="NIEMANN PICK TYPE C2 PROTEIN NPC2-RELATED"/>
    <property type="match status" value="1"/>
</dbReference>
<dbReference type="PhylomeDB" id="D2A0I8"/>
<dbReference type="GO" id="GO:0015918">
    <property type="term" value="P:sterol transport"/>
    <property type="evidence" value="ECO:0000318"/>
    <property type="project" value="GO_Central"/>
</dbReference>
<protein>
    <submittedName>
        <fullName evidence="6">MD-2-related lipid-recognition protein-like Protein</fullName>
    </submittedName>
</protein>
<dbReference type="Pfam" id="PF02221">
    <property type="entry name" value="E1_DerP2_DerF2"/>
    <property type="match status" value="1"/>
</dbReference>
<dbReference type="InterPro" id="IPR014756">
    <property type="entry name" value="Ig_E-set"/>
</dbReference>
<evidence type="ECO:0000256" key="2">
    <source>
        <dbReference type="ARBA" id="ARBA00006370"/>
    </source>
</evidence>
<dbReference type="HOGENOM" id="CLU_109192_3_0_1"/>
<dbReference type="OMA" id="PCADSVD"/>
<evidence type="ECO:0000256" key="3">
    <source>
        <dbReference type="ARBA" id="ARBA00022525"/>
    </source>
</evidence>
<feature type="chain" id="PRO_5003028670" evidence="4">
    <location>
        <begin position="21"/>
        <end position="157"/>
    </location>
</feature>
<dbReference type="eggNOG" id="ENOG502S5HZ">
    <property type="taxonomic scope" value="Eukaryota"/>
</dbReference>
<dbReference type="InterPro" id="IPR003172">
    <property type="entry name" value="ML_dom"/>
</dbReference>
<organism evidence="6 7">
    <name type="scientific">Tribolium castaneum</name>
    <name type="common">Red flour beetle</name>
    <dbReference type="NCBI Taxonomy" id="7070"/>
    <lineage>
        <taxon>Eukaryota</taxon>
        <taxon>Metazoa</taxon>
        <taxon>Ecdysozoa</taxon>
        <taxon>Arthropoda</taxon>
        <taxon>Hexapoda</taxon>
        <taxon>Insecta</taxon>
        <taxon>Pterygota</taxon>
        <taxon>Neoptera</taxon>
        <taxon>Endopterygota</taxon>
        <taxon>Coleoptera</taxon>
        <taxon>Polyphaga</taxon>
        <taxon>Cucujiformia</taxon>
        <taxon>Tenebrionidae</taxon>
        <taxon>Tenebrionidae incertae sedis</taxon>
        <taxon>Tribolium</taxon>
    </lineage>
</organism>
<dbReference type="InterPro" id="IPR039670">
    <property type="entry name" value="NPC2-like"/>
</dbReference>
<evidence type="ECO:0000256" key="4">
    <source>
        <dbReference type="SAM" id="SignalP"/>
    </source>
</evidence>
<dbReference type="InParanoid" id="D2A0I8"/>
<keyword evidence="3" id="KW-0964">Secreted</keyword>
<feature type="signal peptide" evidence="4">
    <location>
        <begin position="1"/>
        <end position="20"/>
    </location>
</feature>
<dbReference type="GO" id="GO:0005576">
    <property type="term" value="C:extracellular region"/>
    <property type="evidence" value="ECO:0007669"/>
    <property type="project" value="UniProtKB-SubCell"/>
</dbReference>
<dbReference type="Proteomes" id="UP000007266">
    <property type="component" value="Linkage group 4"/>
</dbReference>
<dbReference type="OrthoDB" id="6576058at2759"/>
<dbReference type="PANTHER" id="PTHR11306:SF55">
    <property type="entry name" value="GEO08227P1-RELATED"/>
    <property type="match status" value="1"/>
</dbReference>
<gene>
    <name evidence="6" type="primary">AUGUSTUS-3.0.2_07252</name>
    <name evidence="6" type="ORF">TcasGA2_TC007252</name>
</gene>
<dbReference type="KEGG" id="tca:103312725"/>
<keyword evidence="7" id="KW-1185">Reference proteome</keyword>
<dbReference type="SMART" id="SM00737">
    <property type="entry name" value="ML"/>
    <property type="match status" value="1"/>
</dbReference>
<dbReference type="FunCoup" id="D2A0I8">
    <property type="interactions" value="140"/>
</dbReference>
<evidence type="ECO:0000259" key="5">
    <source>
        <dbReference type="SMART" id="SM00737"/>
    </source>
</evidence>
<comment type="subcellular location">
    <subcellularLocation>
        <location evidence="1">Secreted</location>
    </subcellularLocation>
</comment>
<dbReference type="FunFam" id="2.60.40.770:FF:000001">
    <property type="entry name" value="NPC intracellular cholesterol transporter 2"/>
    <property type="match status" value="1"/>
</dbReference>
<evidence type="ECO:0000256" key="1">
    <source>
        <dbReference type="ARBA" id="ARBA00004613"/>
    </source>
</evidence>
<comment type="similarity">
    <text evidence="2">Belongs to the NPC2 family.</text>
</comment>
<feature type="domain" description="MD-2-related lipid-recognition" evidence="5">
    <location>
        <begin position="25"/>
        <end position="153"/>
    </location>
</feature>
<reference evidence="6 7" key="1">
    <citation type="journal article" date="2008" name="Nature">
        <title>The genome of the model beetle and pest Tribolium castaneum.</title>
        <authorList>
            <consortium name="Tribolium Genome Sequencing Consortium"/>
            <person name="Richards S."/>
            <person name="Gibbs R.A."/>
            <person name="Weinstock G.M."/>
            <person name="Brown S.J."/>
            <person name="Denell R."/>
            <person name="Beeman R.W."/>
            <person name="Gibbs R."/>
            <person name="Beeman R.W."/>
            <person name="Brown S.J."/>
            <person name="Bucher G."/>
            <person name="Friedrich M."/>
            <person name="Grimmelikhuijzen C.J."/>
            <person name="Klingler M."/>
            <person name="Lorenzen M."/>
            <person name="Richards S."/>
            <person name="Roth S."/>
            <person name="Schroder R."/>
            <person name="Tautz D."/>
            <person name="Zdobnov E.M."/>
            <person name="Muzny D."/>
            <person name="Gibbs R.A."/>
            <person name="Weinstock G.M."/>
            <person name="Attaway T."/>
            <person name="Bell S."/>
            <person name="Buhay C.J."/>
            <person name="Chandrabose M.N."/>
            <person name="Chavez D."/>
            <person name="Clerk-Blankenburg K.P."/>
            <person name="Cree A."/>
            <person name="Dao M."/>
            <person name="Davis C."/>
            <person name="Chacko J."/>
            <person name="Dinh H."/>
            <person name="Dugan-Rocha S."/>
            <person name="Fowler G."/>
            <person name="Garner T.T."/>
            <person name="Garnes J."/>
            <person name="Gnirke A."/>
            <person name="Hawes A."/>
            <person name="Hernandez J."/>
            <person name="Hines S."/>
            <person name="Holder M."/>
            <person name="Hume J."/>
            <person name="Jhangiani S.N."/>
            <person name="Joshi V."/>
            <person name="Khan Z.M."/>
            <person name="Jackson L."/>
            <person name="Kovar C."/>
            <person name="Kowis A."/>
            <person name="Lee S."/>
            <person name="Lewis L.R."/>
            <person name="Margolis J."/>
            <person name="Morgan M."/>
            <person name="Nazareth L.V."/>
            <person name="Nguyen N."/>
            <person name="Okwuonu G."/>
            <person name="Parker D."/>
            <person name="Richards S."/>
            <person name="Ruiz S.J."/>
            <person name="Santibanez J."/>
            <person name="Savard J."/>
            <person name="Scherer S.E."/>
            <person name="Schneider B."/>
            <person name="Sodergren E."/>
            <person name="Tautz D."/>
            <person name="Vattahil S."/>
            <person name="Villasana D."/>
            <person name="White C.S."/>
            <person name="Wright R."/>
            <person name="Park Y."/>
            <person name="Beeman R.W."/>
            <person name="Lord J."/>
            <person name="Oppert B."/>
            <person name="Lorenzen M."/>
            <person name="Brown S."/>
            <person name="Wang L."/>
            <person name="Savard J."/>
            <person name="Tautz D."/>
            <person name="Richards S."/>
            <person name="Weinstock G."/>
            <person name="Gibbs R.A."/>
            <person name="Liu Y."/>
            <person name="Worley K."/>
            <person name="Weinstock G."/>
            <person name="Elsik C.G."/>
            <person name="Reese J.T."/>
            <person name="Elhaik E."/>
            <person name="Landan G."/>
            <person name="Graur D."/>
            <person name="Arensburger P."/>
            <person name="Atkinson P."/>
            <person name="Beeman R.W."/>
            <person name="Beidler J."/>
            <person name="Brown S.J."/>
            <person name="Demuth J.P."/>
            <person name="Drury D.W."/>
            <person name="Du Y.Z."/>
            <person name="Fujiwara H."/>
            <person name="Lorenzen M."/>
            <person name="Maselli V."/>
            <person name="Osanai M."/>
            <person name="Park Y."/>
            <person name="Robertson H.M."/>
            <person name="Tu Z."/>
            <person name="Wang J.J."/>
            <person name="Wang S."/>
            <person name="Richards S."/>
            <person name="Song H."/>
            <person name="Zhang L."/>
            <person name="Sodergren E."/>
            <person name="Werner D."/>
            <person name="Stanke M."/>
            <person name="Morgenstern B."/>
            <person name="Solovyev V."/>
            <person name="Kosarev P."/>
            <person name="Brown G."/>
            <person name="Chen H.C."/>
            <person name="Ermolaeva O."/>
            <person name="Hlavina W."/>
            <person name="Kapustin Y."/>
            <person name="Kiryutin B."/>
            <person name="Kitts P."/>
            <person name="Maglott D."/>
            <person name="Pruitt K."/>
            <person name="Sapojnikov V."/>
            <person name="Souvorov A."/>
            <person name="Mackey A.J."/>
            <person name="Waterhouse R.M."/>
            <person name="Wyder S."/>
            <person name="Zdobnov E.M."/>
            <person name="Zdobnov E.M."/>
            <person name="Wyder S."/>
            <person name="Kriventseva E.V."/>
            <person name="Kadowaki T."/>
            <person name="Bork P."/>
            <person name="Aranda M."/>
            <person name="Bao R."/>
            <person name="Beermann A."/>
            <person name="Berns N."/>
            <person name="Bolognesi R."/>
            <person name="Bonneton F."/>
            <person name="Bopp D."/>
            <person name="Brown S.J."/>
            <person name="Bucher G."/>
            <person name="Butts T."/>
            <person name="Chaumot A."/>
            <person name="Denell R.E."/>
            <person name="Ferrier D.E."/>
            <person name="Friedrich M."/>
            <person name="Gordon C.M."/>
            <person name="Jindra M."/>
            <person name="Klingler M."/>
            <person name="Lan Q."/>
            <person name="Lattorff H.M."/>
            <person name="Laudet V."/>
            <person name="von Levetsow C."/>
            <person name="Liu Z."/>
            <person name="Lutz R."/>
            <person name="Lynch J.A."/>
            <person name="da Fonseca R.N."/>
            <person name="Posnien N."/>
            <person name="Reuter R."/>
            <person name="Roth S."/>
            <person name="Savard J."/>
            <person name="Schinko J.B."/>
            <person name="Schmitt C."/>
            <person name="Schoppmeier M."/>
            <person name="Schroder R."/>
            <person name="Shippy T.D."/>
            <person name="Simonnet F."/>
            <person name="Marques-Souza H."/>
            <person name="Tautz D."/>
            <person name="Tomoyasu Y."/>
            <person name="Trauner J."/>
            <person name="Van der Zee M."/>
            <person name="Vervoort M."/>
            <person name="Wittkopp N."/>
            <person name="Wimmer E.A."/>
            <person name="Yang X."/>
            <person name="Jones A.K."/>
            <person name="Sattelle D.B."/>
            <person name="Ebert P.R."/>
            <person name="Nelson D."/>
            <person name="Scott J.G."/>
            <person name="Beeman R.W."/>
            <person name="Muthukrishnan S."/>
            <person name="Kramer K.J."/>
            <person name="Arakane Y."/>
            <person name="Beeman R.W."/>
            <person name="Zhu Q."/>
            <person name="Hogenkamp D."/>
            <person name="Dixit R."/>
            <person name="Oppert B."/>
            <person name="Jiang H."/>
            <person name="Zou Z."/>
            <person name="Marshall J."/>
            <person name="Elpidina E."/>
            <person name="Vinokurov K."/>
            <person name="Oppert C."/>
            <person name="Zou Z."/>
            <person name="Evans J."/>
            <person name="Lu Z."/>
            <person name="Zhao P."/>
            <person name="Sumathipala N."/>
            <person name="Altincicek B."/>
            <person name="Vilcinskas A."/>
            <person name="Williams M."/>
            <person name="Hultmark D."/>
            <person name="Hetru C."/>
            <person name="Jiang H."/>
            <person name="Grimmelikhuijzen C.J."/>
            <person name="Hauser F."/>
            <person name="Cazzamali G."/>
            <person name="Williamson M."/>
            <person name="Park Y."/>
            <person name="Li B."/>
            <person name="Tanaka Y."/>
            <person name="Predel R."/>
            <person name="Neupert S."/>
            <person name="Schachtner J."/>
            <person name="Verleyen P."/>
            <person name="Raible F."/>
            <person name="Bork P."/>
            <person name="Friedrich M."/>
            <person name="Walden K.K."/>
            <person name="Robertson H.M."/>
            <person name="Angeli S."/>
            <person name="Foret S."/>
            <person name="Bucher G."/>
            <person name="Schuetz S."/>
            <person name="Maleszka R."/>
            <person name="Wimmer E.A."/>
            <person name="Beeman R.W."/>
            <person name="Lorenzen M."/>
            <person name="Tomoyasu Y."/>
            <person name="Miller S.C."/>
            <person name="Grossmann D."/>
            <person name="Bucher G."/>
        </authorList>
    </citation>
    <scope>NUCLEOTIDE SEQUENCE [LARGE SCALE GENOMIC DNA]</scope>
    <source>
        <strain evidence="6 7">Georgia GA2</strain>
    </source>
</reference>
<dbReference type="AlphaFoldDB" id="D2A0I8"/>